<keyword evidence="3" id="KW-1185">Reference proteome</keyword>
<feature type="transmembrane region" description="Helical" evidence="1">
    <location>
        <begin position="63"/>
        <end position="86"/>
    </location>
</feature>
<dbReference type="STRING" id="796925.A0A137P4Q4"/>
<evidence type="ECO:0008006" key="4">
    <source>
        <dbReference type="Google" id="ProtNLM"/>
    </source>
</evidence>
<dbReference type="GO" id="GO:0000307">
    <property type="term" value="C:cyclin-dependent protein kinase holoenzyme complex"/>
    <property type="evidence" value="ECO:0007669"/>
    <property type="project" value="TreeGrafter"/>
</dbReference>
<keyword evidence="1" id="KW-1133">Transmembrane helix</keyword>
<dbReference type="CDD" id="cd20557">
    <property type="entry name" value="CYCLIN_ScPCL1-like"/>
    <property type="match status" value="1"/>
</dbReference>
<dbReference type="GO" id="GO:0005634">
    <property type="term" value="C:nucleus"/>
    <property type="evidence" value="ECO:0007669"/>
    <property type="project" value="TreeGrafter"/>
</dbReference>
<dbReference type="Pfam" id="PF08613">
    <property type="entry name" value="Cyclin"/>
    <property type="match status" value="1"/>
</dbReference>
<evidence type="ECO:0000313" key="2">
    <source>
        <dbReference type="EMBL" id="KXN69985.1"/>
    </source>
</evidence>
<dbReference type="SUPFAM" id="SSF47954">
    <property type="entry name" value="Cyclin-like"/>
    <property type="match status" value="1"/>
</dbReference>
<dbReference type="InterPro" id="IPR036915">
    <property type="entry name" value="Cyclin-like_sf"/>
</dbReference>
<organism evidence="2 3">
    <name type="scientific">Conidiobolus coronatus (strain ATCC 28846 / CBS 209.66 / NRRL 28638)</name>
    <name type="common">Delacroixia coronata</name>
    <dbReference type="NCBI Taxonomy" id="796925"/>
    <lineage>
        <taxon>Eukaryota</taxon>
        <taxon>Fungi</taxon>
        <taxon>Fungi incertae sedis</taxon>
        <taxon>Zoopagomycota</taxon>
        <taxon>Entomophthoromycotina</taxon>
        <taxon>Entomophthoromycetes</taxon>
        <taxon>Entomophthorales</taxon>
        <taxon>Ancylistaceae</taxon>
        <taxon>Conidiobolus</taxon>
    </lineage>
</organism>
<evidence type="ECO:0000313" key="3">
    <source>
        <dbReference type="Proteomes" id="UP000070444"/>
    </source>
</evidence>
<feature type="non-terminal residue" evidence="2">
    <location>
        <position position="164"/>
    </location>
</feature>
<sequence length="164" mass="18974">MDESLKKNNHVKTQLKSAVRQQLLADFLDLADRIIENLFKCGPSAEESPSQVKQPQLPPLADFGWMIIHRCQLSFTNVVLAILYLIRLKQKHPTCKGAHGSGHRLFLAALIVANKYLYDDAYHNHTWAEVSNGIFHLEEVNRMEFELIYFLNFGLTVTFKQWFE</sequence>
<keyword evidence="1" id="KW-0472">Membrane</keyword>
<evidence type="ECO:0000256" key="1">
    <source>
        <dbReference type="SAM" id="Phobius"/>
    </source>
</evidence>
<protein>
    <recommendedName>
        <fullName evidence="4">Cyclin N-terminal domain-containing protein</fullName>
    </recommendedName>
</protein>
<dbReference type="GO" id="GO:0016538">
    <property type="term" value="F:cyclin-dependent protein serine/threonine kinase regulator activity"/>
    <property type="evidence" value="ECO:0007669"/>
    <property type="project" value="TreeGrafter"/>
</dbReference>
<dbReference type="GO" id="GO:0019901">
    <property type="term" value="F:protein kinase binding"/>
    <property type="evidence" value="ECO:0007669"/>
    <property type="project" value="InterPro"/>
</dbReference>
<dbReference type="OMA" id="YQHMLLP"/>
<keyword evidence="1" id="KW-0812">Transmembrane</keyword>
<dbReference type="EMBL" id="KQ964516">
    <property type="protein sequence ID" value="KXN69985.1"/>
    <property type="molecule type" value="Genomic_DNA"/>
</dbReference>
<proteinExistence type="predicted"/>
<gene>
    <name evidence="2" type="ORF">CONCODRAFT_58789</name>
</gene>
<dbReference type="PANTHER" id="PTHR15615">
    <property type="match status" value="1"/>
</dbReference>
<accession>A0A137P4Q4</accession>
<dbReference type="Gene3D" id="1.10.472.10">
    <property type="entry name" value="Cyclin-like"/>
    <property type="match status" value="1"/>
</dbReference>
<reference evidence="2 3" key="1">
    <citation type="journal article" date="2015" name="Genome Biol. Evol.">
        <title>Phylogenomic analyses indicate that early fungi evolved digesting cell walls of algal ancestors of land plants.</title>
        <authorList>
            <person name="Chang Y."/>
            <person name="Wang S."/>
            <person name="Sekimoto S."/>
            <person name="Aerts A.L."/>
            <person name="Choi C."/>
            <person name="Clum A."/>
            <person name="LaButti K.M."/>
            <person name="Lindquist E.A."/>
            <person name="Yee Ngan C."/>
            <person name="Ohm R.A."/>
            <person name="Salamov A.A."/>
            <person name="Grigoriev I.V."/>
            <person name="Spatafora J.W."/>
            <person name="Berbee M.L."/>
        </authorList>
    </citation>
    <scope>NUCLEOTIDE SEQUENCE [LARGE SCALE GENOMIC DNA]</scope>
    <source>
        <strain evidence="2 3">NRRL 28638</strain>
    </source>
</reference>
<dbReference type="Proteomes" id="UP000070444">
    <property type="component" value="Unassembled WGS sequence"/>
</dbReference>
<dbReference type="AlphaFoldDB" id="A0A137P4Q4"/>
<dbReference type="InterPro" id="IPR013922">
    <property type="entry name" value="Cyclin_PHO80-like"/>
</dbReference>
<dbReference type="PANTHER" id="PTHR15615:SF108">
    <property type="entry name" value="PROTEIN CNPPD1"/>
    <property type="match status" value="1"/>
</dbReference>
<dbReference type="OrthoDB" id="10250320at2759"/>
<name>A0A137P4Q4_CONC2</name>